<evidence type="ECO:0000256" key="1">
    <source>
        <dbReference type="ARBA" id="ARBA00022801"/>
    </source>
</evidence>
<sequence length="692" mass="79113">MNKDKLSLEHWQILQGTGASDQEGMLLKPDADGYIRMELKGEPARMGGVSWTPEQYLVIDMLADMDAMTTVDVSFFKEHPQEENEKNVLNYHMIPTRRVKMAVRLDELSSRRVFLPTLPGTLKGHSNGRPASIAQMNRVEILVHPGYSHYFRSLRLYEIYLADELPDMTVIGEPMVDELGQWIQKEWNTKTHSIKELTDYLHGEHEKLRGGGRYPDGWSRYGGWLEKKFDATGYFHTHHDGRRWWLVDPDGYAFISNGVCYGSRMGVHGFVDRMENLFSWLPKKDDPEYRDAWTTADQIAEFVKRNGAEAGKGRYMFNFARANMIRAFGADGWWDAWVEINAARLKNWGFNTIGVGVNNYFDEHVMEYLAKAEIPFVWTLKEFPQTKEKVFRDFPDVFAEEYAENSRVFAESQLSPLAGNPYLIGYFVNNEPEWKFQEINLAERVFAHPAHLASKDALIGWLKERYGDISSLNAAWGQEYASFDGLLAPRERLNDFSLAAKEDFDRMHALLLEKYAQVPGDALRRVDPDHLNLGMRFSSISPREMAGCEYYGVLSFNRYAPNATEALEMAAAICDMPMLIGEWHIGGGDKGLLSHGLLSSPTQEERGKACAYYMEGAIHDPNCVGLHYFEMNDQPLLGRFDGECMEHGIIDICNRPYDELTAHFRSVAGRMYDLADGRTEPTEVRGAIVRSR</sequence>
<dbReference type="AlphaFoldDB" id="A0A9D2L099"/>
<dbReference type="SUPFAM" id="SSF51445">
    <property type="entry name" value="(Trans)glycosidases"/>
    <property type="match status" value="1"/>
</dbReference>
<dbReference type="InterPro" id="IPR017853">
    <property type="entry name" value="GH"/>
</dbReference>
<gene>
    <name evidence="4" type="ORF">H9717_09960</name>
</gene>
<dbReference type="Gene3D" id="3.20.20.80">
    <property type="entry name" value="Glycosidases"/>
    <property type="match status" value="1"/>
</dbReference>
<dbReference type="InterPro" id="IPR013529">
    <property type="entry name" value="Glyco_hydro_42_N"/>
</dbReference>
<dbReference type="Pfam" id="PF02449">
    <property type="entry name" value="Glyco_hydro_42"/>
    <property type="match status" value="1"/>
</dbReference>
<accession>A0A9D2L099</accession>
<dbReference type="GO" id="GO:0005975">
    <property type="term" value="P:carbohydrate metabolic process"/>
    <property type="evidence" value="ECO:0007669"/>
    <property type="project" value="InterPro"/>
</dbReference>
<evidence type="ECO:0000313" key="4">
    <source>
        <dbReference type="EMBL" id="HJA93418.1"/>
    </source>
</evidence>
<evidence type="ECO:0000256" key="2">
    <source>
        <dbReference type="ARBA" id="ARBA00023295"/>
    </source>
</evidence>
<protein>
    <submittedName>
        <fullName evidence="4">Beta-galactosidase</fullName>
        <ecNumber evidence="4">3.2.1.23</ecNumber>
    </submittedName>
</protein>
<feature type="domain" description="Glycoside hydrolase family 42 N-terminal" evidence="3">
    <location>
        <begin position="417"/>
        <end position="530"/>
    </location>
</feature>
<dbReference type="EMBL" id="DWYY01000110">
    <property type="protein sequence ID" value="HJA93418.1"/>
    <property type="molecule type" value="Genomic_DNA"/>
</dbReference>
<evidence type="ECO:0000313" key="5">
    <source>
        <dbReference type="Proteomes" id="UP000886858"/>
    </source>
</evidence>
<evidence type="ECO:0000259" key="3">
    <source>
        <dbReference type="Pfam" id="PF02449"/>
    </source>
</evidence>
<organism evidence="4 5">
    <name type="scientific">Candidatus Eisenbergiella merdipullorum</name>
    <dbReference type="NCBI Taxonomy" id="2838553"/>
    <lineage>
        <taxon>Bacteria</taxon>
        <taxon>Bacillati</taxon>
        <taxon>Bacillota</taxon>
        <taxon>Clostridia</taxon>
        <taxon>Lachnospirales</taxon>
        <taxon>Lachnospiraceae</taxon>
        <taxon>Eisenbergiella</taxon>
    </lineage>
</organism>
<dbReference type="GO" id="GO:0009341">
    <property type="term" value="C:beta-galactosidase complex"/>
    <property type="evidence" value="ECO:0007669"/>
    <property type="project" value="InterPro"/>
</dbReference>
<reference evidence="4" key="2">
    <citation type="submission" date="2021-04" db="EMBL/GenBank/DDBJ databases">
        <authorList>
            <person name="Gilroy R."/>
        </authorList>
    </citation>
    <scope>NUCLEOTIDE SEQUENCE</scope>
    <source>
        <strain evidence="4">CHK179-7159</strain>
    </source>
</reference>
<dbReference type="GO" id="GO:0004565">
    <property type="term" value="F:beta-galactosidase activity"/>
    <property type="evidence" value="ECO:0007669"/>
    <property type="project" value="UniProtKB-EC"/>
</dbReference>
<comment type="caution">
    <text evidence="4">The sequence shown here is derived from an EMBL/GenBank/DDBJ whole genome shotgun (WGS) entry which is preliminary data.</text>
</comment>
<name>A0A9D2L099_9FIRM</name>
<keyword evidence="2 4" id="KW-0326">Glycosidase</keyword>
<dbReference type="EC" id="3.2.1.23" evidence="4"/>
<proteinExistence type="predicted"/>
<dbReference type="Proteomes" id="UP000886858">
    <property type="component" value="Unassembled WGS sequence"/>
</dbReference>
<keyword evidence="1 4" id="KW-0378">Hydrolase</keyword>
<reference evidence="4" key="1">
    <citation type="journal article" date="2021" name="PeerJ">
        <title>Extensive microbial diversity within the chicken gut microbiome revealed by metagenomics and culture.</title>
        <authorList>
            <person name="Gilroy R."/>
            <person name="Ravi A."/>
            <person name="Getino M."/>
            <person name="Pursley I."/>
            <person name="Horton D.L."/>
            <person name="Alikhan N.F."/>
            <person name="Baker D."/>
            <person name="Gharbi K."/>
            <person name="Hall N."/>
            <person name="Watson M."/>
            <person name="Adriaenssens E.M."/>
            <person name="Foster-Nyarko E."/>
            <person name="Jarju S."/>
            <person name="Secka A."/>
            <person name="Antonio M."/>
            <person name="Oren A."/>
            <person name="Chaudhuri R.R."/>
            <person name="La Ragione R."/>
            <person name="Hildebrand F."/>
            <person name="Pallen M.J."/>
        </authorList>
    </citation>
    <scope>NUCLEOTIDE SEQUENCE</scope>
    <source>
        <strain evidence="4">CHK179-7159</strain>
    </source>
</reference>